<dbReference type="GeneTree" id="ENSGT01130000281010"/>
<accession>H3A4F6</accession>
<dbReference type="Gene3D" id="3.30.70.1820">
    <property type="entry name" value="L1 transposable element, RRM domain"/>
    <property type="match status" value="1"/>
</dbReference>
<sequence length="220" mass="25619">RKKLTLLEEKTDSIAKRMETAEGHIGEAEDKLHHVENANARIETELLYLKSKYNDLENRAHQSNLRIVGILEGAEGRDPVSFIEKFLPTIFGENTFPDKMEIERAHLSVQGQKKEKGPEPLLLNYYLYKERAMRRARELGKLTWNNSKIYLFLDISVELLAARKRFNQAKQMCHERKIKFALQYPAKLHLSLSTGFKYFTDPQKAEDFLRLQPSDTKAKL</sequence>
<dbReference type="STRING" id="7897.ENSLACP00000004527"/>
<name>H3A4F6_LATCH</name>
<dbReference type="OMA" id="HHVENAN"/>
<feature type="coiled-coil region" evidence="1">
    <location>
        <begin position="18"/>
        <end position="59"/>
    </location>
</feature>
<dbReference type="Proteomes" id="UP000008672">
    <property type="component" value="Unassembled WGS sequence"/>
</dbReference>
<keyword evidence="1" id="KW-0175">Coiled coil</keyword>
<reference evidence="2" key="3">
    <citation type="submission" date="2025-09" db="UniProtKB">
        <authorList>
            <consortium name="Ensembl"/>
        </authorList>
    </citation>
    <scope>IDENTIFICATION</scope>
</reference>
<dbReference type="InterPro" id="IPR004244">
    <property type="entry name" value="Transposase_22"/>
</dbReference>
<dbReference type="InterPro" id="IPR042566">
    <property type="entry name" value="L1_C"/>
</dbReference>
<evidence type="ECO:0000256" key="1">
    <source>
        <dbReference type="SAM" id="Coils"/>
    </source>
</evidence>
<protein>
    <recommendedName>
        <fullName evidence="4">L1 transposable element RRM domain-containing protein</fullName>
    </recommendedName>
</protein>
<evidence type="ECO:0000313" key="2">
    <source>
        <dbReference type="Ensembl" id="ENSLACP00000004527.1"/>
    </source>
</evidence>
<dbReference type="Ensembl" id="ENSLACT00000004566.1">
    <property type="protein sequence ID" value="ENSLACP00000004527.1"/>
    <property type="gene ID" value="ENSLACG00000004029.1"/>
</dbReference>
<proteinExistence type="predicted"/>
<reference evidence="3" key="1">
    <citation type="submission" date="2011-08" db="EMBL/GenBank/DDBJ databases">
        <title>The draft genome of Latimeria chalumnae.</title>
        <authorList>
            <person name="Di Palma F."/>
            <person name="Alfoldi J."/>
            <person name="Johnson J."/>
            <person name="Berlin A."/>
            <person name="Gnerre S."/>
            <person name="Jaffe D."/>
            <person name="MacCallum I."/>
            <person name="Young S."/>
            <person name="Walker B.J."/>
            <person name="Lander E."/>
            <person name="Lindblad-Toh K."/>
        </authorList>
    </citation>
    <scope>NUCLEOTIDE SEQUENCE [LARGE SCALE GENOMIC DNA]</scope>
    <source>
        <strain evidence="3">Wild caught</strain>
    </source>
</reference>
<dbReference type="PANTHER" id="PTHR11505">
    <property type="entry name" value="L1 TRANSPOSABLE ELEMENT-RELATED"/>
    <property type="match status" value="1"/>
</dbReference>
<evidence type="ECO:0000313" key="3">
    <source>
        <dbReference type="Proteomes" id="UP000008672"/>
    </source>
</evidence>
<dbReference type="SUPFAM" id="SSF57997">
    <property type="entry name" value="Tropomyosin"/>
    <property type="match status" value="1"/>
</dbReference>
<dbReference type="AlphaFoldDB" id="H3A4F6"/>
<dbReference type="InParanoid" id="H3A4F6"/>
<reference evidence="2" key="2">
    <citation type="submission" date="2025-08" db="UniProtKB">
        <authorList>
            <consortium name="Ensembl"/>
        </authorList>
    </citation>
    <scope>IDENTIFICATION</scope>
</reference>
<keyword evidence="3" id="KW-1185">Reference proteome</keyword>
<organism evidence="2 3">
    <name type="scientific">Latimeria chalumnae</name>
    <name type="common">Coelacanth</name>
    <dbReference type="NCBI Taxonomy" id="7897"/>
    <lineage>
        <taxon>Eukaryota</taxon>
        <taxon>Metazoa</taxon>
        <taxon>Chordata</taxon>
        <taxon>Craniata</taxon>
        <taxon>Vertebrata</taxon>
        <taxon>Euteleostomi</taxon>
        <taxon>Coelacanthiformes</taxon>
        <taxon>Coelacanthidae</taxon>
        <taxon>Latimeria</taxon>
    </lineage>
</organism>
<dbReference type="HOGENOM" id="CLU_062834_2_2_1"/>
<dbReference type="Gene3D" id="3.30.250.20">
    <property type="entry name" value="L1 transposable element, C-terminal domain"/>
    <property type="match status" value="1"/>
</dbReference>
<dbReference type="EMBL" id="AFYH01239673">
    <property type="status" value="NOT_ANNOTATED_CDS"/>
    <property type="molecule type" value="Genomic_DNA"/>
</dbReference>
<evidence type="ECO:0008006" key="4">
    <source>
        <dbReference type="Google" id="ProtNLM"/>
    </source>
</evidence>